<evidence type="ECO:0000256" key="1">
    <source>
        <dbReference type="SAM" id="Phobius"/>
    </source>
</evidence>
<dbReference type="STRING" id="633149.Bresu_0694"/>
<evidence type="ECO:0000313" key="3">
    <source>
        <dbReference type="Proteomes" id="UP000002696"/>
    </source>
</evidence>
<reference evidence="3" key="1">
    <citation type="journal article" date="2011" name="J. Bacteriol.">
        <title>Genome sequences of eight morphologically diverse alphaproteobacteria.</title>
        <authorList>
            <consortium name="US DOE Joint Genome Institute"/>
            <person name="Brown P.J."/>
            <person name="Kysela D.T."/>
            <person name="Buechlein A."/>
            <person name="Hemmerich C."/>
            <person name="Brun Y.V."/>
        </authorList>
    </citation>
    <scope>NUCLEOTIDE SEQUENCE [LARGE SCALE GENOMIC DNA]</scope>
    <source>
        <strain evidence="3">ATCC 15264 / DSM 4735 / LMG 14903 / NBRC 16000 / CB 81</strain>
    </source>
</reference>
<dbReference type="KEGG" id="bsb:Bresu_0694"/>
<dbReference type="RefSeq" id="WP_013268112.1">
    <property type="nucleotide sequence ID" value="NC_014375.1"/>
</dbReference>
<dbReference type="InParanoid" id="D9QLS5"/>
<dbReference type="HOGENOM" id="CLU_3150236_0_0_5"/>
<keyword evidence="1" id="KW-1133">Transmembrane helix</keyword>
<sequence length="48" mass="5248">MSGRPHHEVSARGGLAFFLHRHRRAMTIWTATLIAASATAMLSVLIFG</sequence>
<feature type="transmembrane region" description="Helical" evidence="1">
    <location>
        <begin position="28"/>
        <end position="47"/>
    </location>
</feature>
<dbReference type="AlphaFoldDB" id="D9QLS5"/>
<proteinExistence type="predicted"/>
<keyword evidence="3" id="KW-1185">Reference proteome</keyword>
<gene>
    <name evidence="2" type="ordered locus">Bresu_0694</name>
</gene>
<keyword evidence="1" id="KW-0472">Membrane</keyword>
<accession>D9QLS5</accession>
<dbReference type="Proteomes" id="UP000002696">
    <property type="component" value="Chromosome"/>
</dbReference>
<name>D9QLS5_BRESC</name>
<organism evidence="2 3">
    <name type="scientific">Brevundimonas subvibrioides (strain ATCC 15264 / DSM 4735 / LMG 14903 / NBRC 16000 / CB 81)</name>
    <name type="common">Caulobacter subvibrioides</name>
    <dbReference type="NCBI Taxonomy" id="633149"/>
    <lineage>
        <taxon>Bacteria</taxon>
        <taxon>Pseudomonadati</taxon>
        <taxon>Pseudomonadota</taxon>
        <taxon>Alphaproteobacteria</taxon>
        <taxon>Caulobacterales</taxon>
        <taxon>Caulobacteraceae</taxon>
        <taxon>Brevundimonas</taxon>
    </lineage>
</organism>
<dbReference type="EMBL" id="CP002102">
    <property type="protein sequence ID" value="ADL00009.1"/>
    <property type="molecule type" value="Genomic_DNA"/>
</dbReference>
<protein>
    <submittedName>
        <fullName evidence="2">Uncharacterized protein</fullName>
    </submittedName>
</protein>
<evidence type="ECO:0000313" key="2">
    <source>
        <dbReference type="EMBL" id="ADL00009.1"/>
    </source>
</evidence>
<keyword evidence="1" id="KW-0812">Transmembrane</keyword>